<comment type="caution">
    <text evidence="2">The sequence shown here is derived from an EMBL/GenBank/DDBJ whole genome shotgun (WGS) entry which is preliminary data.</text>
</comment>
<evidence type="ECO:0000256" key="1">
    <source>
        <dbReference type="SAM" id="MobiDB-lite"/>
    </source>
</evidence>
<organism evidence="2 3">
    <name type="scientific">Streblomastix strix</name>
    <dbReference type="NCBI Taxonomy" id="222440"/>
    <lineage>
        <taxon>Eukaryota</taxon>
        <taxon>Metamonada</taxon>
        <taxon>Preaxostyla</taxon>
        <taxon>Oxymonadida</taxon>
        <taxon>Streblomastigidae</taxon>
        <taxon>Streblomastix</taxon>
    </lineage>
</organism>
<name>A0A5J4X6Q5_9EUKA</name>
<feature type="compositionally biased region" description="Basic and acidic residues" evidence="1">
    <location>
        <begin position="53"/>
        <end position="63"/>
    </location>
</feature>
<evidence type="ECO:0000313" key="2">
    <source>
        <dbReference type="EMBL" id="KAA6402562.1"/>
    </source>
</evidence>
<dbReference type="EMBL" id="SNRW01000216">
    <property type="protein sequence ID" value="KAA6402562.1"/>
    <property type="molecule type" value="Genomic_DNA"/>
</dbReference>
<feature type="region of interest" description="Disordered" evidence="1">
    <location>
        <begin position="112"/>
        <end position="133"/>
    </location>
</feature>
<reference evidence="2 3" key="1">
    <citation type="submission" date="2019-03" db="EMBL/GenBank/DDBJ databases">
        <title>Single cell metagenomics reveals metabolic interactions within the superorganism composed of flagellate Streblomastix strix and complex community of Bacteroidetes bacteria on its surface.</title>
        <authorList>
            <person name="Treitli S.C."/>
            <person name="Kolisko M."/>
            <person name="Husnik F."/>
            <person name="Keeling P."/>
            <person name="Hampl V."/>
        </authorList>
    </citation>
    <scope>NUCLEOTIDE SEQUENCE [LARGE SCALE GENOMIC DNA]</scope>
    <source>
        <strain evidence="2">ST1C</strain>
    </source>
</reference>
<protein>
    <submittedName>
        <fullName evidence="2">Uncharacterized protein</fullName>
    </submittedName>
</protein>
<accession>A0A5J4X6Q5</accession>
<dbReference type="Proteomes" id="UP000324800">
    <property type="component" value="Unassembled WGS sequence"/>
</dbReference>
<gene>
    <name evidence="2" type="ORF">EZS28_001913</name>
</gene>
<feature type="compositionally biased region" description="Polar residues" evidence="1">
    <location>
        <begin position="19"/>
        <end position="46"/>
    </location>
</feature>
<evidence type="ECO:0000313" key="3">
    <source>
        <dbReference type="Proteomes" id="UP000324800"/>
    </source>
</evidence>
<proteinExistence type="predicted"/>
<dbReference type="AlphaFoldDB" id="A0A5J4X6Q5"/>
<sequence>METTLHSQRSAEQIEIMSIDSTSNQQRIQRNNRSFSNTQLSSSSRRQPIVKGKPKEKSARDSLLDQFTTVPTNAMEAYQNGDDGDGEWFGECVLEREDDAYLLDIGDEEFYGINDLDEDNQQDEDDDEEDDEVDGVILFGQLDF</sequence>
<feature type="region of interest" description="Disordered" evidence="1">
    <location>
        <begin position="19"/>
        <end position="63"/>
    </location>
</feature>